<feature type="repeat" description="PPR" evidence="2">
    <location>
        <begin position="75"/>
        <end position="109"/>
    </location>
</feature>
<dbReference type="AlphaFoldDB" id="A0A7N0VAB8"/>
<dbReference type="OMA" id="CKETHAY"/>
<evidence type="ECO:0000256" key="1">
    <source>
        <dbReference type="ARBA" id="ARBA00022737"/>
    </source>
</evidence>
<feature type="region of interest" description="Disordered" evidence="3">
    <location>
        <begin position="5"/>
        <end position="37"/>
    </location>
</feature>
<organism evidence="5 6">
    <name type="scientific">Kalanchoe fedtschenkoi</name>
    <name type="common">Lavender scallops</name>
    <name type="synonym">South American air plant</name>
    <dbReference type="NCBI Taxonomy" id="63787"/>
    <lineage>
        <taxon>Eukaryota</taxon>
        <taxon>Viridiplantae</taxon>
        <taxon>Streptophyta</taxon>
        <taxon>Embryophyta</taxon>
        <taxon>Tracheophyta</taxon>
        <taxon>Spermatophyta</taxon>
        <taxon>Magnoliopsida</taxon>
        <taxon>eudicotyledons</taxon>
        <taxon>Gunneridae</taxon>
        <taxon>Pentapetalae</taxon>
        <taxon>Saxifragales</taxon>
        <taxon>Crassulaceae</taxon>
        <taxon>Kalanchoe</taxon>
    </lineage>
</organism>
<dbReference type="FunFam" id="1.25.40.10:FF:001086">
    <property type="entry name" value="Pentatricopeptide repeat-containing protein At4g33170"/>
    <property type="match status" value="1"/>
</dbReference>
<evidence type="ECO:0000256" key="2">
    <source>
        <dbReference type="PROSITE-ProRule" id="PRU00708"/>
    </source>
</evidence>
<dbReference type="GO" id="GO:0003723">
    <property type="term" value="F:RNA binding"/>
    <property type="evidence" value="ECO:0007669"/>
    <property type="project" value="InterPro"/>
</dbReference>
<dbReference type="Pfam" id="PF12481">
    <property type="entry name" value="DUF3700"/>
    <property type="match status" value="1"/>
</dbReference>
<protein>
    <recommendedName>
        <fullName evidence="4">DUF3700 domain-containing protein</fullName>
    </recommendedName>
</protein>
<feature type="domain" description="DUF3700" evidence="4">
    <location>
        <begin position="417"/>
        <end position="567"/>
    </location>
</feature>
<dbReference type="Proteomes" id="UP000594263">
    <property type="component" value="Unplaced"/>
</dbReference>
<sequence length="570" mass="62807">MRLLRTKTCNPSASLARLRSSPNNPSPSPAAPATTKSSAAASPWFPVLRASIAARDLLLGKTAHARIIVSHQSHDRFLVNNLISMYSKCGSLLYARQLFDEMPHRDLVTWNAVLAAYAQWAEFDVELVGEGFDLFRELVRETVSISTLTLSPVLKLCLVAESLRAAEAVHGFAEKVGLGFHSFVSGALVNIYSKCGLAFEARILFDRTPDEDRDAVLWKVMIMGYRQADMLCEMCRLFATFHGNGFLPDDDDILDCFVGEAIWEVTEQVEGFTEQVQGLAVKYSYCLDSNDGGEDSFIVSSFNRTLSSRLKAGDYMTAIIGFSKINELGFKYDSSTVTMVLAAVAGLNCFSLGLQVHSMIFKSGFQSDLLISNSLINTYAKVGCPDCAEYLFSDMEQRDLISWNSMISICADNSRRVEAVKLLRSLLVAGLSPDPFTIASFLKACSSMKDGVRLCKETHAYALRRDMTADNFVSTALPPKTISSRQRMFCGVDGIYCVFIGNLNNLSSLIRQYGLSKNTNEAMLVIEAYRTLRDRSPYPADQVLKDLDGSFGFVIYDSTAGTAFVSVVSS</sequence>
<dbReference type="NCBIfam" id="TIGR00756">
    <property type="entry name" value="PPR"/>
    <property type="match status" value="2"/>
</dbReference>
<dbReference type="EnsemblPlants" id="Kaladp0326s0002.1.v1.1">
    <property type="protein sequence ID" value="Kaladp0326s0002.1.v1.1"/>
    <property type="gene ID" value="Kaladp0326s0002.v1.1"/>
</dbReference>
<evidence type="ECO:0000313" key="6">
    <source>
        <dbReference type="Proteomes" id="UP000594263"/>
    </source>
</evidence>
<dbReference type="InterPro" id="IPR011990">
    <property type="entry name" value="TPR-like_helical_dom_sf"/>
</dbReference>
<name>A0A7N0VAB8_KALFE</name>
<keyword evidence="1" id="KW-0677">Repeat</keyword>
<dbReference type="Gramene" id="Kaladp0326s0002.1.v1.1">
    <property type="protein sequence ID" value="Kaladp0326s0002.1.v1.1"/>
    <property type="gene ID" value="Kaladp0326s0002.v1.1"/>
</dbReference>
<dbReference type="InterPro" id="IPR046960">
    <property type="entry name" value="PPR_At4g14850-like_plant"/>
</dbReference>
<reference evidence="5" key="1">
    <citation type="submission" date="2021-01" db="UniProtKB">
        <authorList>
            <consortium name="EnsemblPlants"/>
        </authorList>
    </citation>
    <scope>IDENTIFICATION</scope>
</reference>
<dbReference type="InterPro" id="IPR002885">
    <property type="entry name" value="PPR_rpt"/>
</dbReference>
<dbReference type="InterPro" id="IPR024286">
    <property type="entry name" value="DUF3700"/>
</dbReference>
<keyword evidence="6" id="KW-1185">Reference proteome</keyword>
<dbReference type="Pfam" id="PF01535">
    <property type="entry name" value="PPR"/>
    <property type="match status" value="3"/>
</dbReference>
<evidence type="ECO:0000256" key="3">
    <source>
        <dbReference type="SAM" id="MobiDB-lite"/>
    </source>
</evidence>
<evidence type="ECO:0000259" key="4">
    <source>
        <dbReference type="SMART" id="SM01172"/>
    </source>
</evidence>
<dbReference type="GO" id="GO:0009451">
    <property type="term" value="P:RNA modification"/>
    <property type="evidence" value="ECO:0007669"/>
    <property type="project" value="InterPro"/>
</dbReference>
<accession>A0A7N0VAB8</accession>
<dbReference type="Gene3D" id="1.25.40.10">
    <property type="entry name" value="Tetratricopeptide repeat domain"/>
    <property type="match status" value="3"/>
</dbReference>
<feature type="repeat" description="PPR" evidence="2">
    <location>
        <begin position="399"/>
        <end position="433"/>
    </location>
</feature>
<dbReference type="SMART" id="SM01172">
    <property type="entry name" value="DUF3700"/>
    <property type="match status" value="1"/>
</dbReference>
<dbReference type="PROSITE" id="PS51375">
    <property type="entry name" value="PPR"/>
    <property type="match status" value="2"/>
</dbReference>
<dbReference type="PANTHER" id="PTHR47926">
    <property type="entry name" value="PENTATRICOPEPTIDE REPEAT-CONTAINING PROTEIN"/>
    <property type="match status" value="1"/>
</dbReference>
<evidence type="ECO:0000313" key="5">
    <source>
        <dbReference type="EnsemblPlants" id="Kaladp0326s0002.1.v1.1"/>
    </source>
</evidence>
<proteinExistence type="predicted"/>